<dbReference type="InterPro" id="IPR038553">
    <property type="entry name" value="T4-gp15_tss_sf"/>
</dbReference>
<accession>A0A0F6SJ05</accession>
<dbReference type="Pfam" id="PF16724">
    <property type="entry name" value="T4-gp15_tss"/>
    <property type="match status" value="1"/>
</dbReference>
<dbReference type="EMBL" id="KR052482">
    <property type="protein sequence ID" value="AKF13363.1"/>
    <property type="molecule type" value="Genomic_DNA"/>
</dbReference>
<gene>
    <name evidence="1" type="ORF">PHIN3_99</name>
</gene>
<sequence>MLGYEWYNESLKKYTAIFGTLFNDVIISRKNDAGVVEKRFKVPIDFAPYQKFLIKLKQDPDLNKPAAIQLPRMAYEITSYAYDAENKIGNQGFRTRNNTGSVRYTGVPYNIEFSLYILTKYIEDGNKIVEQILPFFRPDWTSTVQFFPDDPTYLIDVPLVLNSVTQEDAYEDSFEERRVIMWTLNFTMRAQFFGPNIQRKLIKFVKVDTYPKLEDNDVLPDSRITVQPGMDADGNPTTDINSTIPYLQIDPDDDWAYIVQMYDKDELQ</sequence>
<proteinExistence type="predicted"/>
<dbReference type="KEGG" id="vg:26638828"/>
<dbReference type="Gene3D" id="3.30.2000.40">
    <property type="entry name" value="Myoviridae tail sheath stabiliser"/>
    <property type="match status" value="1"/>
</dbReference>
<protein>
    <submittedName>
        <fullName evidence="1">Proximal tail sheath stabilization</fullName>
    </submittedName>
</protein>
<dbReference type="GeneID" id="26638828"/>
<keyword evidence="2" id="KW-1185">Reference proteome</keyword>
<dbReference type="RefSeq" id="YP_009212339.1">
    <property type="nucleotide sequence ID" value="NC_028945.1"/>
</dbReference>
<reference evidence="1 2" key="1">
    <citation type="submission" date="2015-04" db="EMBL/GenBank/DDBJ databases">
        <authorList>
            <person name="Hodson T.S."/>
            <person name="Hyde J.R."/>
            <person name="Schouten J.T."/>
            <person name="Crockett J.T."/>
            <person name="Smith T.A."/>
            <person name="Merrill B.D."/>
            <person name="Crook M.B."/>
            <person name="Griffitts J.S."/>
            <person name="Burnett S.H."/>
            <person name="Grose J.H."/>
            <person name="Breakwell D.P."/>
        </authorList>
    </citation>
    <scope>NUCLEOTIDE SEQUENCE [LARGE SCALE GENOMIC DNA]</scope>
</reference>
<evidence type="ECO:0000313" key="1">
    <source>
        <dbReference type="EMBL" id="AKF13363.1"/>
    </source>
</evidence>
<dbReference type="InterPro" id="IPR031997">
    <property type="entry name" value="T4-gp15_tss"/>
</dbReference>
<name>A0A0F6SJ05_9CAUD</name>
<dbReference type="Proteomes" id="UP000202958">
    <property type="component" value="Segment"/>
</dbReference>
<organism evidence="1 2">
    <name type="scientific">Sinorhizobium phage phiN3</name>
    <dbReference type="NCBI Taxonomy" id="1647405"/>
    <lineage>
        <taxon>Viruses</taxon>
        <taxon>Duplodnaviria</taxon>
        <taxon>Heunggongvirae</taxon>
        <taxon>Uroviricota</taxon>
        <taxon>Caudoviricetes</taxon>
        <taxon>Emdodecavirus</taxon>
        <taxon>Emdodecavirus N3</taxon>
    </lineage>
</organism>
<dbReference type="OrthoDB" id="5632at10239"/>
<evidence type="ECO:0000313" key="2">
    <source>
        <dbReference type="Proteomes" id="UP000202958"/>
    </source>
</evidence>